<sequence length="94" mass="10705">MKFLVNIVLFLFITFLATPTIISVLEESVDTSVVYTYSEEEIHKEVKEIPMNIGEILQIPMVPSLQKSTVINTENEQKHDNVSEEIFSPPPELV</sequence>
<accession>A0A0A2MH93</accession>
<dbReference type="STRING" id="1121899.GCA_000430025_01177"/>
<evidence type="ECO:0000313" key="3">
    <source>
        <dbReference type="Proteomes" id="UP000030121"/>
    </source>
</evidence>
<dbReference type="Proteomes" id="UP000030121">
    <property type="component" value="Unassembled WGS sequence"/>
</dbReference>
<dbReference type="AlphaFoldDB" id="A0A0A2MH93"/>
<proteinExistence type="predicted"/>
<comment type="caution">
    <text evidence="2">The sequence shown here is derived from an EMBL/GenBank/DDBJ whole genome shotgun (WGS) entry which is preliminary data.</text>
</comment>
<dbReference type="RefSeq" id="WP_026979927.1">
    <property type="nucleotide sequence ID" value="NZ_AUCZ01000004.1"/>
</dbReference>
<evidence type="ECO:0000313" key="2">
    <source>
        <dbReference type="EMBL" id="KGO90828.1"/>
    </source>
</evidence>
<dbReference type="OrthoDB" id="839726at2"/>
<evidence type="ECO:0000256" key="1">
    <source>
        <dbReference type="SAM" id="MobiDB-lite"/>
    </source>
</evidence>
<organism evidence="2 3">
    <name type="scientific">Flavobacterium suncheonense GH29-5 = DSM 17707</name>
    <dbReference type="NCBI Taxonomy" id="1121899"/>
    <lineage>
        <taxon>Bacteria</taxon>
        <taxon>Pseudomonadati</taxon>
        <taxon>Bacteroidota</taxon>
        <taxon>Flavobacteriia</taxon>
        <taxon>Flavobacteriales</taxon>
        <taxon>Flavobacteriaceae</taxon>
        <taxon>Flavobacterium</taxon>
    </lineage>
</organism>
<dbReference type="EMBL" id="JRLW01000001">
    <property type="protein sequence ID" value="KGO90828.1"/>
    <property type="molecule type" value="Genomic_DNA"/>
</dbReference>
<name>A0A0A2MH93_9FLAO</name>
<keyword evidence="3" id="KW-1185">Reference proteome</keyword>
<feature type="region of interest" description="Disordered" evidence="1">
    <location>
        <begin position="73"/>
        <end position="94"/>
    </location>
</feature>
<protein>
    <submittedName>
        <fullName evidence="2">Uncharacterized protein</fullName>
    </submittedName>
</protein>
<dbReference type="eggNOG" id="ENOG5033FTV">
    <property type="taxonomic scope" value="Bacteria"/>
</dbReference>
<gene>
    <name evidence="2" type="ORF">Q764_01540</name>
</gene>
<reference evidence="2 3" key="1">
    <citation type="submission" date="2013-09" db="EMBL/GenBank/DDBJ databases">
        <authorList>
            <person name="Zeng Z."/>
            <person name="Chen C."/>
        </authorList>
    </citation>
    <scope>NUCLEOTIDE SEQUENCE [LARGE SCALE GENOMIC DNA]</scope>
    <source>
        <strain evidence="2 3">GH29-5</strain>
    </source>
</reference>